<dbReference type="InterPro" id="IPR050776">
    <property type="entry name" value="Ank_Repeat/CDKN_Inhibitor"/>
</dbReference>
<dbReference type="PANTHER" id="PTHR24201">
    <property type="entry name" value="ANK_REP_REGION DOMAIN-CONTAINING PROTEIN"/>
    <property type="match status" value="1"/>
</dbReference>
<comment type="caution">
    <text evidence="5">The sequence shown here is derived from an EMBL/GenBank/DDBJ whole genome shotgun (WGS) entry which is preliminary data.</text>
</comment>
<dbReference type="InterPro" id="IPR036770">
    <property type="entry name" value="Ankyrin_rpt-contain_sf"/>
</dbReference>
<dbReference type="Gene3D" id="1.25.40.20">
    <property type="entry name" value="Ankyrin repeat-containing domain"/>
    <property type="match status" value="1"/>
</dbReference>
<accession>A0A9W9YZ31</accession>
<keyword evidence="1" id="KW-0677">Repeat</keyword>
<dbReference type="SMART" id="SM00248">
    <property type="entry name" value="ANK"/>
    <property type="match status" value="2"/>
</dbReference>
<sequence>MGSTLSCRTVDEFTPLHLACMSGFIECVKWLIANRAKVEVLDNNGRTPLDIAEEYGHDDLVKLLKKFRKELTRQDSTLAQLMTSENKRRKSVDSVGSDQDGVPSKVSDSGVGGLESGEDSWISDTEEDLTIEGTKGTRPESASRQRPGSGTERPTSASRARTDSITTIEDKKKNFDKQRSKMKKRNSSFLDSIRMEVEDEEEF</sequence>
<evidence type="ECO:0000313" key="6">
    <source>
        <dbReference type="Proteomes" id="UP001163046"/>
    </source>
</evidence>
<reference evidence="5" key="1">
    <citation type="submission" date="2023-01" db="EMBL/GenBank/DDBJ databases">
        <title>Genome assembly of the deep-sea coral Lophelia pertusa.</title>
        <authorList>
            <person name="Herrera S."/>
            <person name="Cordes E."/>
        </authorList>
    </citation>
    <scope>NUCLEOTIDE SEQUENCE</scope>
    <source>
        <strain evidence="5">USNM1676648</strain>
        <tissue evidence="5">Polyp</tissue>
    </source>
</reference>
<keyword evidence="2 3" id="KW-0040">ANK repeat</keyword>
<evidence type="ECO:0000256" key="4">
    <source>
        <dbReference type="SAM" id="MobiDB-lite"/>
    </source>
</evidence>
<dbReference type="Pfam" id="PF12796">
    <property type="entry name" value="Ank_2"/>
    <property type="match status" value="1"/>
</dbReference>
<feature type="repeat" description="ANK" evidence="3">
    <location>
        <begin position="44"/>
        <end position="76"/>
    </location>
</feature>
<dbReference type="EMBL" id="MU826837">
    <property type="protein sequence ID" value="KAJ7372258.1"/>
    <property type="molecule type" value="Genomic_DNA"/>
</dbReference>
<evidence type="ECO:0000256" key="3">
    <source>
        <dbReference type="PROSITE-ProRule" id="PRU00023"/>
    </source>
</evidence>
<organism evidence="5 6">
    <name type="scientific">Desmophyllum pertusum</name>
    <dbReference type="NCBI Taxonomy" id="174260"/>
    <lineage>
        <taxon>Eukaryota</taxon>
        <taxon>Metazoa</taxon>
        <taxon>Cnidaria</taxon>
        <taxon>Anthozoa</taxon>
        <taxon>Hexacorallia</taxon>
        <taxon>Scleractinia</taxon>
        <taxon>Caryophylliina</taxon>
        <taxon>Caryophylliidae</taxon>
        <taxon>Desmophyllum</taxon>
    </lineage>
</organism>
<evidence type="ECO:0000256" key="2">
    <source>
        <dbReference type="ARBA" id="ARBA00023043"/>
    </source>
</evidence>
<dbReference type="Proteomes" id="UP001163046">
    <property type="component" value="Unassembled WGS sequence"/>
</dbReference>
<dbReference type="AlphaFoldDB" id="A0A9W9YZ31"/>
<feature type="compositionally biased region" description="Basic and acidic residues" evidence="4">
    <location>
        <begin position="168"/>
        <end position="179"/>
    </location>
</feature>
<dbReference type="PROSITE" id="PS50088">
    <property type="entry name" value="ANK_REPEAT"/>
    <property type="match status" value="2"/>
</dbReference>
<dbReference type="InterPro" id="IPR002110">
    <property type="entry name" value="Ankyrin_rpt"/>
</dbReference>
<name>A0A9W9YZ31_9CNID</name>
<feature type="compositionally biased region" description="Polar residues" evidence="4">
    <location>
        <begin position="144"/>
        <end position="167"/>
    </location>
</feature>
<protein>
    <submittedName>
        <fullName evidence="5">Uncharacterized protein</fullName>
    </submittedName>
</protein>
<proteinExistence type="predicted"/>
<feature type="repeat" description="ANK" evidence="3">
    <location>
        <begin position="11"/>
        <end position="43"/>
    </location>
</feature>
<evidence type="ECO:0000313" key="5">
    <source>
        <dbReference type="EMBL" id="KAJ7372258.1"/>
    </source>
</evidence>
<keyword evidence="6" id="KW-1185">Reference proteome</keyword>
<dbReference type="OrthoDB" id="9995210at2759"/>
<dbReference type="PANTHER" id="PTHR24201:SF15">
    <property type="entry name" value="ANKYRIN REPEAT DOMAIN-CONTAINING PROTEIN 66"/>
    <property type="match status" value="1"/>
</dbReference>
<dbReference type="SUPFAM" id="SSF48403">
    <property type="entry name" value="Ankyrin repeat"/>
    <property type="match status" value="1"/>
</dbReference>
<feature type="region of interest" description="Disordered" evidence="4">
    <location>
        <begin position="78"/>
        <end position="189"/>
    </location>
</feature>
<evidence type="ECO:0000256" key="1">
    <source>
        <dbReference type="ARBA" id="ARBA00022737"/>
    </source>
</evidence>
<dbReference type="PROSITE" id="PS50297">
    <property type="entry name" value="ANK_REP_REGION"/>
    <property type="match status" value="2"/>
</dbReference>
<gene>
    <name evidence="5" type="ORF">OS493_019702</name>
</gene>